<dbReference type="HOGENOM" id="CLU_067963_0_0_1"/>
<reference evidence="5" key="2">
    <citation type="submission" date="2010-04" db="EMBL/GenBank/DDBJ databases">
        <authorList>
            <person name="Buell R."/>
            <person name="Hamilton J."/>
            <person name="Hostetler J."/>
        </authorList>
    </citation>
    <scope>NUCLEOTIDE SEQUENCE [LARGE SCALE GENOMIC DNA]</scope>
    <source>
        <strain evidence="5">DAOM:BR144</strain>
    </source>
</reference>
<feature type="transmembrane region" description="Helical" evidence="2">
    <location>
        <begin position="224"/>
        <end position="246"/>
    </location>
</feature>
<feature type="region of interest" description="Disordered" evidence="1">
    <location>
        <begin position="303"/>
        <end position="389"/>
    </location>
</feature>
<reference evidence="4" key="3">
    <citation type="submission" date="2015-02" db="UniProtKB">
        <authorList>
            <consortium name="EnsemblProtists"/>
        </authorList>
    </citation>
    <scope>IDENTIFICATION</scope>
    <source>
        <strain evidence="4">DAOM BR144</strain>
    </source>
</reference>
<evidence type="ECO:0000256" key="3">
    <source>
        <dbReference type="SAM" id="SignalP"/>
    </source>
</evidence>
<evidence type="ECO:0000313" key="4">
    <source>
        <dbReference type="EnsemblProtists" id="PYU1_T010837"/>
    </source>
</evidence>
<protein>
    <submittedName>
        <fullName evidence="4">Uncharacterized protein</fullName>
    </submittedName>
</protein>
<reference evidence="5" key="1">
    <citation type="journal article" date="2010" name="Genome Biol.">
        <title>Genome sequence of the necrotrophic plant pathogen Pythium ultimum reveals original pathogenicity mechanisms and effector repertoire.</title>
        <authorList>
            <person name="Levesque C.A."/>
            <person name="Brouwer H."/>
            <person name="Cano L."/>
            <person name="Hamilton J.P."/>
            <person name="Holt C."/>
            <person name="Huitema E."/>
            <person name="Raffaele S."/>
            <person name="Robideau G.P."/>
            <person name="Thines M."/>
            <person name="Win J."/>
            <person name="Zerillo M.M."/>
            <person name="Beakes G.W."/>
            <person name="Boore J.L."/>
            <person name="Busam D."/>
            <person name="Dumas B."/>
            <person name="Ferriera S."/>
            <person name="Fuerstenberg S.I."/>
            <person name="Gachon C.M."/>
            <person name="Gaulin E."/>
            <person name="Govers F."/>
            <person name="Grenville-Briggs L."/>
            <person name="Horner N."/>
            <person name="Hostetler J."/>
            <person name="Jiang R.H."/>
            <person name="Johnson J."/>
            <person name="Krajaejun T."/>
            <person name="Lin H."/>
            <person name="Meijer H.J."/>
            <person name="Moore B."/>
            <person name="Morris P."/>
            <person name="Phuntmart V."/>
            <person name="Puiu D."/>
            <person name="Shetty J."/>
            <person name="Stajich J.E."/>
            <person name="Tripathy S."/>
            <person name="Wawra S."/>
            <person name="van West P."/>
            <person name="Whitty B.R."/>
            <person name="Coutinho P.M."/>
            <person name="Henrissat B."/>
            <person name="Martin F."/>
            <person name="Thomas P.D."/>
            <person name="Tyler B.M."/>
            <person name="De Vries R.P."/>
            <person name="Kamoun S."/>
            <person name="Yandell M."/>
            <person name="Tisserat N."/>
            <person name="Buell C.R."/>
        </authorList>
    </citation>
    <scope>NUCLEOTIDE SEQUENCE</scope>
    <source>
        <strain evidence="5">DAOM:BR144</strain>
    </source>
</reference>
<dbReference type="InParanoid" id="K3X0T8"/>
<keyword evidence="2" id="KW-0812">Transmembrane</keyword>
<name>K3X0T8_GLOUD</name>
<evidence type="ECO:0000256" key="2">
    <source>
        <dbReference type="SAM" id="Phobius"/>
    </source>
</evidence>
<evidence type="ECO:0000313" key="5">
    <source>
        <dbReference type="Proteomes" id="UP000019132"/>
    </source>
</evidence>
<dbReference type="Proteomes" id="UP000019132">
    <property type="component" value="Unassembled WGS sequence"/>
</dbReference>
<dbReference type="AlphaFoldDB" id="K3X0T8"/>
<dbReference type="EnsemblProtists" id="PYU1_T010837">
    <property type="protein sequence ID" value="PYU1_T010837"/>
    <property type="gene ID" value="PYU1_G010814"/>
</dbReference>
<accession>K3X0T8</accession>
<feature type="chain" id="PRO_5003871720" evidence="3">
    <location>
        <begin position="21"/>
        <end position="389"/>
    </location>
</feature>
<organism evidence="4 5">
    <name type="scientific">Globisporangium ultimum (strain ATCC 200006 / CBS 805.95 / DAOM BR144)</name>
    <name type="common">Pythium ultimum</name>
    <dbReference type="NCBI Taxonomy" id="431595"/>
    <lineage>
        <taxon>Eukaryota</taxon>
        <taxon>Sar</taxon>
        <taxon>Stramenopiles</taxon>
        <taxon>Oomycota</taxon>
        <taxon>Peronosporomycetes</taxon>
        <taxon>Pythiales</taxon>
        <taxon>Pythiaceae</taxon>
        <taxon>Globisporangium</taxon>
    </lineage>
</organism>
<keyword evidence="3" id="KW-0732">Signal</keyword>
<keyword evidence="2" id="KW-0472">Membrane</keyword>
<keyword evidence="2" id="KW-1133">Transmembrane helix</keyword>
<dbReference type="eggNOG" id="ENOG502S7UR">
    <property type="taxonomic scope" value="Eukaryota"/>
</dbReference>
<sequence length="389" mass="41204">MLCLASVALLAVQALSAVRALGTNYDHNGKTTYCWHILQPPKNTKLNETNRVDGFSGTEGCPITMTVKLSSYQVQPFETVNVTWTVSADFAQPSKVNMTKVVYGPDAMGAPAQIVHSNVHSCEFGTGCDPFFDGSQLIHLTTNKIANFTDNFVTFTDVIKFSKTGDYSILAHIIMPESNASQRFDFAVYAELTVQDTTEAPVVATEAPDPVVINTSSGSLSSSATIGIIVGGVVVVIALIVMTIIYRRRRVSNNSLSPGTSYMAPPAYDASLQLLANSKNCQDHKQSECGTDITMSAGFQSAYSGPAGARPSQNLDGTGGSNASGSSYSSYDVINRESQMDGSRGGSTARGPSGVYRDTSASSSVNPRGSAEAVATAARPRRVDSEVEL</sequence>
<keyword evidence="5" id="KW-1185">Reference proteome</keyword>
<evidence type="ECO:0000256" key="1">
    <source>
        <dbReference type="SAM" id="MobiDB-lite"/>
    </source>
</evidence>
<dbReference type="EMBL" id="GL376592">
    <property type="status" value="NOT_ANNOTATED_CDS"/>
    <property type="molecule type" value="Genomic_DNA"/>
</dbReference>
<proteinExistence type="predicted"/>
<feature type="signal peptide" evidence="3">
    <location>
        <begin position="1"/>
        <end position="20"/>
    </location>
</feature>
<dbReference type="OMA" id="GTNYDHD"/>
<dbReference type="VEuPathDB" id="FungiDB:PYU1_G010814"/>